<proteinExistence type="predicted"/>
<accession>A0A6L6X612</accession>
<dbReference type="Gene3D" id="3.40.50.2000">
    <property type="entry name" value="Glycogen Phosphorylase B"/>
    <property type="match status" value="4"/>
</dbReference>
<evidence type="ECO:0000256" key="3">
    <source>
        <dbReference type="ARBA" id="ARBA00022679"/>
    </source>
</evidence>
<dbReference type="CDD" id="cd03801">
    <property type="entry name" value="GT4_PimA-like"/>
    <property type="match status" value="1"/>
</dbReference>
<sequence>MADPPAVHAGTRPAVPPPAREVAVRTHRAARPAHRSRPADHRPPRRDGRLLPCHGHRPARPRPPPADRPVRRPPARRHRSRRPARSPLPLPDVGGRRAGARDGVLLRGDPGADPALGRSERTGAHVVTTPARLATYLHEDPLPDPDAPAGRSVYGARVTVDAFWPALLRHGAPGHYYVFHDRATAARSRLRDVRTRPGIDLTVADFAELVRDFAGRPFRVWHDSDGDLATAVKLRGRRAARRYPITATPHVLSYPELAHEWALRLLLADTAPCDAVICTSESARRAARNLLDAVAANLRTHHGADLGYRGRFDVVPLGVDTEALRPGGREAARTALGVPADACVLLWLGRFAFDDKADLLPLVTTFRRLVADEQEHELLLLLAGGGPPQWGRTLRDWAARLGVADRVRVVEPVRPADRHTFYAAADIFVSPVDNVQETFGITVIEAMACGLPQVVSDWDGYRDSVVHGDTGFLVPTYWSPTGDEALARQGLHDSGDLPEHLLLAQSTVVDPEALHDALRTLIQDADLRARMAAASRRRALARYSWARVIRAHEELWDELTAVADRLPEAGPRRADHTTIDHKAVFAHYPSRTLDGCTVVTVTSYGAAALSGEFPLPAYVTAVGALRLALLRTALSVAARKGPLALGRLAELVGEHTEEPAARVTDHLFWLLKQAMLRPRDD</sequence>
<keyword evidence="2" id="KW-0328">Glycosyltransferase</keyword>
<evidence type="ECO:0000313" key="6">
    <source>
        <dbReference type="Proteomes" id="UP000483802"/>
    </source>
</evidence>
<dbReference type="AlphaFoldDB" id="A0A6L6X612"/>
<keyword evidence="3 5" id="KW-0808">Transferase</keyword>
<keyword evidence="6" id="KW-1185">Reference proteome</keyword>
<dbReference type="Proteomes" id="UP000483802">
    <property type="component" value="Unassembled WGS sequence"/>
</dbReference>
<organism evidence="5 6">
    <name type="scientific">Streptomyces typhae</name>
    <dbReference type="NCBI Taxonomy" id="2681492"/>
    <lineage>
        <taxon>Bacteria</taxon>
        <taxon>Bacillati</taxon>
        <taxon>Actinomycetota</taxon>
        <taxon>Actinomycetes</taxon>
        <taxon>Kitasatosporales</taxon>
        <taxon>Streptomycetaceae</taxon>
        <taxon>Streptomyces</taxon>
    </lineage>
</organism>
<comment type="caution">
    <text evidence="5">The sequence shown here is derived from an EMBL/GenBank/DDBJ whole genome shotgun (WGS) entry which is preliminary data.</text>
</comment>
<dbReference type="SUPFAM" id="SSF53756">
    <property type="entry name" value="UDP-Glycosyltransferase/glycogen phosphorylase"/>
    <property type="match status" value="1"/>
</dbReference>
<name>A0A6L6X612_9ACTN</name>
<evidence type="ECO:0000256" key="2">
    <source>
        <dbReference type="ARBA" id="ARBA00022676"/>
    </source>
</evidence>
<dbReference type="GO" id="GO:0016757">
    <property type="term" value="F:glycosyltransferase activity"/>
    <property type="evidence" value="ECO:0007669"/>
    <property type="project" value="UniProtKB-KW"/>
</dbReference>
<reference evidence="5 6" key="1">
    <citation type="submission" date="2019-11" db="EMBL/GenBank/DDBJ databases">
        <title>Streptomyces typhae sp. nov., a novel endophytic actinomycete isolated from the root of cattail pollen (Typha angustifolia L.).</title>
        <authorList>
            <person name="Peng C."/>
        </authorList>
    </citation>
    <scope>NUCLEOTIDE SEQUENCE [LARGE SCALE GENOMIC DNA]</scope>
    <source>
        <strain evidence="6">p1417</strain>
    </source>
</reference>
<evidence type="ECO:0000256" key="4">
    <source>
        <dbReference type="SAM" id="MobiDB-lite"/>
    </source>
</evidence>
<feature type="compositionally biased region" description="Basic residues" evidence="4">
    <location>
        <begin position="71"/>
        <end position="84"/>
    </location>
</feature>
<gene>
    <name evidence="5" type="ORF">GPA10_31775</name>
</gene>
<feature type="compositionally biased region" description="Basic and acidic residues" evidence="4">
    <location>
        <begin position="37"/>
        <end position="49"/>
    </location>
</feature>
<feature type="region of interest" description="Disordered" evidence="4">
    <location>
        <begin position="1"/>
        <end position="119"/>
    </location>
</feature>
<evidence type="ECO:0000313" key="5">
    <source>
        <dbReference type="EMBL" id="MVO89211.1"/>
    </source>
</evidence>
<dbReference type="Pfam" id="PF13692">
    <property type="entry name" value="Glyco_trans_1_4"/>
    <property type="match status" value="1"/>
</dbReference>
<dbReference type="PANTHER" id="PTHR12526">
    <property type="entry name" value="GLYCOSYLTRANSFERASE"/>
    <property type="match status" value="1"/>
</dbReference>
<dbReference type="EMBL" id="WPNZ01000022">
    <property type="protein sequence ID" value="MVO89211.1"/>
    <property type="molecule type" value="Genomic_DNA"/>
</dbReference>
<protein>
    <recommendedName>
        <fullName evidence="1">D-inositol 3-phosphate glycosyltransferase</fullName>
    </recommendedName>
</protein>
<evidence type="ECO:0000256" key="1">
    <source>
        <dbReference type="ARBA" id="ARBA00021292"/>
    </source>
</evidence>
<dbReference type="PANTHER" id="PTHR12526:SF510">
    <property type="entry name" value="D-INOSITOL 3-PHOSPHATE GLYCOSYLTRANSFERASE"/>
    <property type="match status" value="1"/>
</dbReference>
<feature type="compositionally biased region" description="Basic residues" evidence="4">
    <location>
        <begin position="25"/>
        <end position="36"/>
    </location>
</feature>